<feature type="domain" description="DUF3298" evidence="2">
    <location>
        <begin position="156"/>
        <end position="230"/>
    </location>
</feature>
<dbReference type="Proteomes" id="UP000075359">
    <property type="component" value="Unassembled WGS sequence"/>
</dbReference>
<dbReference type="EMBL" id="LNKT01000001">
    <property type="protein sequence ID" value="KYJ87541.1"/>
    <property type="molecule type" value="Genomic_DNA"/>
</dbReference>
<gene>
    <name evidence="3" type="ORF">AS592_10580</name>
</gene>
<sequence length="260" mass="29836">MKTVLLAFVLALTATLNAAPPANKTDDITEEKLVRMIDTKEEHGRSCEAYSYITPMQRLKLLHHDDFMLGDILSDSLTIDKIEPEHLEKTNLTECSNADINISEYTYAEELSYLNDTVVTIDVFQYAYGAGAAHGNGHMSHYIYDRDYGMRLGWEDLFGKSKAFDLYVLKRVVNEIADEEFISYFESTEQLLNFRIPGYYAITEKGLLIQYGKYEITPGSSGLPSIVVPKKVLRQYMSQEKYQKYFMTRTELLAEMLSEF</sequence>
<dbReference type="Gene3D" id="3.90.640.20">
    <property type="entry name" value="Heat-shock cognate protein, ATPase"/>
    <property type="match status" value="1"/>
</dbReference>
<organism evidence="3 4">
    <name type="scientific">Sulfurovum riftiae</name>
    <dbReference type="NCBI Taxonomy" id="1630136"/>
    <lineage>
        <taxon>Bacteria</taxon>
        <taxon>Pseudomonadati</taxon>
        <taxon>Campylobacterota</taxon>
        <taxon>Epsilonproteobacteria</taxon>
        <taxon>Campylobacterales</taxon>
        <taxon>Sulfurovaceae</taxon>
        <taxon>Sulfurovum</taxon>
    </lineage>
</organism>
<protein>
    <recommendedName>
        <fullName evidence="2">DUF3298 domain-containing protein</fullName>
    </recommendedName>
</protein>
<dbReference type="Pfam" id="PF11738">
    <property type="entry name" value="DUF3298"/>
    <property type="match status" value="1"/>
</dbReference>
<dbReference type="InterPro" id="IPR021729">
    <property type="entry name" value="DUF3298"/>
</dbReference>
<feature type="chain" id="PRO_5007578579" description="DUF3298 domain-containing protein" evidence="1">
    <location>
        <begin position="19"/>
        <end position="260"/>
    </location>
</feature>
<proteinExistence type="predicted"/>
<reference evidence="3 4" key="1">
    <citation type="submission" date="2015-11" db="EMBL/GenBank/DDBJ databases">
        <title>Draft genome of Sulfurovum riftiae 1812E, a member of the Epsilonproteobacteria isolated from the tube of the deep-sea hydrothermal vent tubewom Riftia pachyptila.</title>
        <authorList>
            <person name="Vetriani C."/>
            <person name="Giovannelli D."/>
        </authorList>
    </citation>
    <scope>NUCLEOTIDE SEQUENCE [LARGE SCALE GENOMIC DNA]</scope>
    <source>
        <strain evidence="3 4">1812E</strain>
    </source>
</reference>
<dbReference type="AlphaFoldDB" id="A0A151CJ53"/>
<keyword evidence="1" id="KW-0732">Signal</keyword>
<evidence type="ECO:0000256" key="1">
    <source>
        <dbReference type="SAM" id="SignalP"/>
    </source>
</evidence>
<keyword evidence="4" id="KW-1185">Reference proteome</keyword>
<accession>A0A151CJ53</accession>
<evidence type="ECO:0000259" key="2">
    <source>
        <dbReference type="Pfam" id="PF11738"/>
    </source>
</evidence>
<feature type="signal peptide" evidence="1">
    <location>
        <begin position="1"/>
        <end position="18"/>
    </location>
</feature>
<evidence type="ECO:0000313" key="4">
    <source>
        <dbReference type="Proteomes" id="UP000075359"/>
    </source>
</evidence>
<dbReference type="InterPro" id="IPR037126">
    <property type="entry name" value="PdaC/RsiV-like_sf"/>
</dbReference>
<dbReference type="RefSeq" id="WP_067328460.1">
    <property type="nucleotide sequence ID" value="NZ_LNKT01000001.1"/>
</dbReference>
<evidence type="ECO:0000313" key="3">
    <source>
        <dbReference type="EMBL" id="KYJ87541.1"/>
    </source>
</evidence>
<name>A0A151CJ53_9BACT</name>
<comment type="caution">
    <text evidence="3">The sequence shown here is derived from an EMBL/GenBank/DDBJ whole genome shotgun (WGS) entry which is preliminary data.</text>
</comment>
<dbReference type="STRING" id="1630136.AS592_10580"/>